<sequence length="165" mass="18798">MLISARKYWEVSLGSRAHSDAVELSSVERRGRMKWSSPPENFIKYNSDAAFGSQSGKVVRAFLCRDSFGYRKMGKPGTLFNGEWRMAKVQFETDSLVVASCVNNHNKDFPSESRSVMKEANQAADWISKHSHLLHNPAWVIVMPDELRNILLLDVGCHEYDYCHS</sequence>
<dbReference type="Proteomes" id="UP000008311">
    <property type="component" value="Unassembled WGS sequence"/>
</dbReference>
<evidence type="ECO:0000313" key="2">
    <source>
        <dbReference type="Proteomes" id="UP000008311"/>
    </source>
</evidence>
<accession>B9R770</accession>
<protein>
    <recommendedName>
        <fullName evidence="3">RNase H type-1 domain-containing protein</fullName>
    </recommendedName>
</protein>
<proteinExistence type="predicted"/>
<dbReference type="InParanoid" id="B9R770"/>
<keyword evidence="2" id="KW-1185">Reference proteome</keyword>
<gene>
    <name evidence="1" type="ORF">RCOM_1589300</name>
</gene>
<evidence type="ECO:0008006" key="3">
    <source>
        <dbReference type="Google" id="ProtNLM"/>
    </source>
</evidence>
<dbReference type="AlphaFoldDB" id="B9R770"/>
<organism evidence="1 2">
    <name type="scientific">Ricinus communis</name>
    <name type="common">Castor bean</name>
    <dbReference type="NCBI Taxonomy" id="3988"/>
    <lineage>
        <taxon>Eukaryota</taxon>
        <taxon>Viridiplantae</taxon>
        <taxon>Streptophyta</taxon>
        <taxon>Embryophyta</taxon>
        <taxon>Tracheophyta</taxon>
        <taxon>Spermatophyta</taxon>
        <taxon>Magnoliopsida</taxon>
        <taxon>eudicotyledons</taxon>
        <taxon>Gunneridae</taxon>
        <taxon>Pentapetalae</taxon>
        <taxon>rosids</taxon>
        <taxon>fabids</taxon>
        <taxon>Malpighiales</taxon>
        <taxon>Euphorbiaceae</taxon>
        <taxon>Acalyphoideae</taxon>
        <taxon>Acalypheae</taxon>
        <taxon>Ricinus</taxon>
    </lineage>
</organism>
<dbReference type="EMBL" id="EQ973772">
    <property type="protein sequence ID" value="EEF52350.1"/>
    <property type="molecule type" value="Genomic_DNA"/>
</dbReference>
<evidence type="ECO:0000313" key="1">
    <source>
        <dbReference type="EMBL" id="EEF52350.1"/>
    </source>
</evidence>
<name>B9R770_RICCO</name>
<reference evidence="2" key="1">
    <citation type="journal article" date="2010" name="Nat. Biotechnol.">
        <title>Draft genome sequence of the oilseed species Ricinus communis.</title>
        <authorList>
            <person name="Chan A.P."/>
            <person name="Crabtree J."/>
            <person name="Zhao Q."/>
            <person name="Lorenzi H."/>
            <person name="Orvis J."/>
            <person name="Puiu D."/>
            <person name="Melake-Berhan A."/>
            <person name="Jones K.M."/>
            <person name="Redman J."/>
            <person name="Chen G."/>
            <person name="Cahoon E.B."/>
            <person name="Gedil M."/>
            <person name="Stanke M."/>
            <person name="Haas B.J."/>
            <person name="Wortman J.R."/>
            <person name="Fraser-Liggett C.M."/>
            <person name="Ravel J."/>
            <person name="Rabinowicz P.D."/>
        </authorList>
    </citation>
    <scope>NUCLEOTIDE SEQUENCE [LARGE SCALE GENOMIC DNA]</scope>
    <source>
        <strain evidence="2">cv. Hale</strain>
    </source>
</reference>